<dbReference type="CDD" id="cd01991">
    <property type="entry name" value="Asn_synthase_B_C"/>
    <property type="match status" value="1"/>
</dbReference>
<evidence type="ECO:0000256" key="4">
    <source>
        <dbReference type="ARBA" id="ARBA00011738"/>
    </source>
</evidence>
<dbReference type="Gene3D" id="1.20.5.320">
    <property type="entry name" value="6-Phosphogluconate Dehydrogenase, domain 3"/>
    <property type="match status" value="1"/>
</dbReference>
<dbReference type="Proteomes" id="UP001148786">
    <property type="component" value="Unassembled WGS sequence"/>
</dbReference>
<comment type="similarity">
    <text evidence="3 10">Belongs to the 6-phosphogluconate dehydrogenase family.</text>
</comment>
<feature type="domain" description="Glutamine amidotransferase type-2" evidence="12">
    <location>
        <begin position="501"/>
        <end position="707"/>
    </location>
</feature>
<feature type="region of interest" description="Disordered" evidence="11">
    <location>
        <begin position="923"/>
        <end position="943"/>
    </location>
</feature>
<dbReference type="AlphaFoldDB" id="A0A9W8MWG2"/>
<comment type="function">
    <text evidence="1">Catalyzes the oxidative decarboxylation of 6-phosphogluconate to ribulose 5-phosphate and CO(2), with concomitant reduction of NADP to NADPH.</text>
</comment>
<evidence type="ECO:0000313" key="14">
    <source>
        <dbReference type="Proteomes" id="UP001148786"/>
    </source>
</evidence>
<dbReference type="GO" id="GO:0019521">
    <property type="term" value="P:D-gluconate metabolic process"/>
    <property type="evidence" value="ECO:0007669"/>
    <property type="project" value="UniProtKB-KW"/>
</dbReference>
<evidence type="ECO:0000256" key="6">
    <source>
        <dbReference type="ARBA" id="ARBA00023002"/>
    </source>
</evidence>
<dbReference type="InterPro" id="IPR036291">
    <property type="entry name" value="NAD(P)-bd_dom_sf"/>
</dbReference>
<dbReference type="GO" id="GO:0004066">
    <property type="term" value="F:asparagine synthase (glutamine-hydrolyzing) activity"/>
    <property type="evidence" value="ECO:0007669"/>
    <property type="project" value="InterPro"/>
</dbReference>
<dbReference type="NCBIfam" id="NF006765">
    <property type="entry name" value="PRK09287.1"/>
    <property type="match status" value="1"/>
</dbReference>
<evidence type="ECO:0000256" key="10">
    <source>
        <dbReference type="RuleBase" id="RU000485"/>
    </source>
</evidence>
<protein>
    <recommendedName>
        <fullName evidence="10">6-phosphogluconate dehydrogenase, decarboxylating</fullName>
        <ecNumber evidence="10">1.1.1.44</ecNumber>
    </recommendedName>
</protein>
<proteinExistence type="inferred from homology"/>
<evidence type="ECO:0000256" key="9">
    <source>
        <dbReference type="ARBA" id="ARBA00048640"/>
    </source>
</evidence>
<evidence type="ECO:0000256" key="8">
    <source>
        <dbReference type="ARBA" id="ARBA00023126"/>
    </source>
</evidence>
<dbReference type="SUPFAM" id="SSF48179">
    <property type="entry name" value="6-phosphogluconate dehydrogenase C-terminal domain-like"/>
    <property type="match status" value="1"/>
</dbReference>
<name>A0A9W8MWG2_9AGAR</name>
<dbReference type="InterPro" id="IPR006115">
    <property type="entry name" value="6PGDH_NADP-bd"/>
</dbReference>
<dbReference type="InterPro" id="IPR006184">
    <property type="entry name" value="6PGdom_BS"/>
</dbReference>
<dbReference type="SUPFAM" id="SSF56235">
    <property type="entry name" value="N-terminal nucleophile aminohydrolases (Ntn hydrolases)"/>
    <property type="match status" value="1"/>
</dbReference>
<keyword evidence="5 10" id="KW-0521">NADP</keyword>
<feature type="compositionally biased region" description="Basic and acidic residues" evidence="11">
    <location>
        <begin position="930"/>
        <end position="943"/>
    </location>
</feature>
<dbReference type="GO" id="GO:0050661">
    <property type="term" value="F:NADP binding"/>
    <property type="evidence" value="ECO:0007669"/>
    <property type="project" value="InterPro"/>
</dbReference>
<comment type="caution">
    <text evidence="13">The sequence shown here is derived from an EMBL/GenBank/DDBJ whole genome shotgun (WGS) entry which is preliminary data.</text>
</comment>
<dbReference type="GO" id="GO:0004616">
    <property type="term" value="F:phosphogluconate dehydrogenase (decarboxylating) activity"/>
    <property type="evidence" value="ECO:0007669"/>
    <property type="project" value="UniProtKB-EC"/>
</dbReference>
<evidence type="ECO:0000256" key="5">
    <source>
        <dbReference type="ARBA" id="ARBA00022857"/>
    </source>
</evidence>
<dbReference type="InterPro" id="IPR001962">
    <property type="entry name" value="Asn_synthase"/>
</dbReference>
<evidence type="ECO:0000256" key="7">
    <source>
        <dbReference type="ARBA" id="ARBA00023064"/>
    </source>
</evidence>
<evidence type="ECO:0000256" key="3">
    <source>
        <dbReference type="ARBA" id="ARBA00008419"/>
    </source>
</evidence>
<dbReference type="InterPro" id="IPR014729">
    <property type="entry name" value="Rossmann-like_a/b/a_fold"/>
</dbReference>
<dbReference type="InterPro" id="IPR006114">
    <property type="entry name" value="6PGDH_C"/>
</dbReference>
<dbReference type="InterPro" id="IPR029055">
    <property type="entry name" value="Ntn_hydrolases_N"/>
</dbReference>
<dbReference type="PRINTS" id="PR00076">
    <property type="entry name" value="6PGDHDRGNASE"/>
</dbReference>
<dbReference type="Pfam" id="PF13537">
    <property type="entry name" value="GATase_7"/>
    <property type="match status" value="1"/>
</dbReference>
<dbReference type="NCBIfam" id="TIGR00873">
    <property type="entry name" value="gnd"/>
    <property type="match status" value="1"/>
</dbReference>
<comment type="catalytic activity">
    <reaction evidence="9 10">
        <text>6-phospho-D-gluconate + NADP(+) = D-ribulose 5-phosphate + CO2 + NADPH</text>
        <dbReference type="Rhea" id="RHEA:10116"/>
        <dbReference type="ChEBI" id="CHEBI:16526"/>
        <dbReference type="ChEBI" id="CHEBI:57783"/>
        <dbReference type="ChEBI" id="CHEBI:58121"/>
        <dbReference type="ChEBI" id="CHEBI:58349"/>
        <dbReference type="ChEBI" id="CHEBI:58759"/>
        <dbReference type="EC" id="1.1.1.44"/>
    </reaction>
</comment>
<dbReference type="OrthoDB" id="434986at2759"/>
<dbReference type="Pfam" id="PF00393">
    <property type="entry name" value="6PGD"/>
    <property type="match status" value="1"/>
</dbReference>
<evidence type="ECO:0000259" key="12">
    <source>
        <dbReference type="PROSITE" id="PS51278"/>
    </source>
</evidence>
<evidence type="ECO:0000256" key="1">
    <source>
        <dbReference type="ARBA" id="ARBA00002526"/>
    </source>
</evidence>
<keyword evidence="8 10" id="KW-0570">Pentose shunt</keyword>
<evidence type="ECO:0000313" key="13">
    <source>
        <dbReference type="EMBL" id="KAJ3510723.1"/>
    </source>
</evidence>
<keyword evidence="7 10" id="KW-0311">Gluconate utilization</keyword>
<dbReference type="Pfam" id="PF03446">
    <property type="entry name" value="NAD_binding_2"/>
    <property type="match status" value="1"/>
</dbReference>
<dbReference type="Pfam" id="PF00733">
    <property type="entry name" value="Asn_synthase"/>
    <property type="match status" value="1"/>
</dbReference>
<accession>A0A9W8MWG2</accession>
<dbReference type="EMBL" id="JANKHO010000377">
    <property type="protein sequence ID" value="KAJ3510723.1"/>
    <property type="molecule type" value="Genomic_DNA"/>
</dbReference>
<sequence>MATGDIGLIGLAVMASMSSPTIAPPAKLITSSPMRQRASIICCNLYDAIADQDILQSIGTNIQGAHSIQELVAKLKRPRKIILLVKAGSAVDDFIRQLEPYLEKGDIVIDGGNSHYPDSIRRTNELEAKGLLFVGSGVSGGEEGARYGPSLMPGGSTAAWPAIKEIFQKTAAQVNGEPCCDWVGETGSGHYVKMVHNGIEYGDMQLIAEAYDILKRGLALPDDEIADIFLKWNKGVLDSFLIEITANILKFKDDDGEAVVNKILDKAGQKGTGKWTAIAALDAGTAVTLIGEAVFARCLSAIKEERVRASKVIAGPPKEAFRGDKQLFIDDLEQALYASKIISYTQGFMLMRETAKEVGWNLNYAGIAKMWRGGCIIKSVFLGDITAAYQKKPQLESLLFDDFFNKAVHKAQPGWRRVIAQAVLWGIPTPAFSTALAFFDGYRSEILPANLLQAQRDYFGAHTFRVLPGKENSKFKTGEDIHVNWTGRGGNVSATSFLVMCGIFVSVRVVPSMDVMEEEEIFRTLSQELRRVNATRGPDAQRNHVLSFASPGANCTGSTPDQSDATTIQAEFYTSELRLRGDSPIVQPHVKGENVLCWNGEIFDGLEISPHENDGAKLFDLLCSLETAEEIRDLMSGIEGPYAFAFFHERTQRLYFARDPLGRRSLLIHRPTHELPYLLLSSVSAGSNPAYEFVELSTEFLYGLDLRSINTQSGIAEGFSQSLTQIPRASTSPDKLLAYAYALLEVEVNVSYTECQSARVKVESLMSPGRTVMDLSLALALYFASRGQGQIQRAGESQPEPYVSESRVLLNGLGADELLGGYARHRSVYNTGGWGAVVSELQEEIDRIPNRNLGRDDRVISSHGKEARHPFLSLTLVSFLADLPVNFKLDPRLDVGLGDKMLLRLATRKLGLVEASSRKKRAMQFGSRSARMDGERRGDAELE</sequence>
<dbReference type="PROSITE" id="PS00461">
    <property type="entry name" value="6PGD"/>
    <property type="match status" value="1"/>
</dbReference>
<keyword evidence="6 10" id="KW-0560">Oxidoreductase</keyword>
<dbReference type="EC" id="1.1.1.44" evidence="10"/>
<dbReference type="Gene3D" id="3.40.50.620">
    <property type="entry name" value="HUPs"/>
    <property type="match status" value="1"/>
</dbReference>
<dbReference type="GO" id="GO:0009051">
    <property type="term" value="P:pentose-phosphate shunt, oxidative branch"/>
    <property type="evidence" value="ECO:0007669"/>
    <property type="project" value="UniProtKB-ARBA"/>
</dbReference>
<dbReference type="GO" id="GO:0006529">
    <property type="term" value="P:asparagine biosynthetic process"/>
    <property type="evidence" value="ECO:0007669"/>
    <property type="project" value="InterPro"/>
</dbReference>
<dbReference type="InterPro" id="IPR013328">
    <property type="entry name" value="6PGD_dom2"/>
</dbReference>
<evidence type="ECO:0000256" key="11">
    <source>
        <dbReference type="SAM" id="MobiDB-lite"/>
    </source>
</evidence>
<dbReference type="Gene3D" id="1.10.1040.10">
    <property type="entry name" value="N-(1-d-carboxylethyl)-l-norvaline Dehydrogenase, domain 2"/>
    <property type="match status" value="1"/>
</dbReference>
<dbReference type="InterPro" id="IPR017932">
    <property type="entry name" value="GATase_2_dom"/>
</dbReference>
<dbReference type="Gene3D" id="3.40.50.720">
    <property type="entry name" value="NAD(P)-binding Rossmann-like Domain"/>
    <property type="match status" value="1"/>
</dbReference>
<reference evidence="13" key="1">
    <citation type="submission" date="2022-07" db="EMBL/GenBank/DDBJ databases">
        <title>Genome Sequence of Agrocybe chaxingu.</title>
        <authorList>
            <person name="Buettner E."/>
        </authorList>
    </citation>
    <scope>NUCLEOTIDE SEQUENCE</scope>
    <source>
        <strain evidence="13">MP-N11</strain>
    </source>
</reference>
<dbReference type="SMART" id="SM01350">
    <property type="entry name" value="6PGD"/>
    <property type="match status" value="1"/>
</dbReference>
<dbReference type="PANTHER" id="PTHR11811">
    <property type="entry name" value="6-PHOSPHOGLUCONATE DEHYDROGENASE"/>
    <property type="match status" value="1"/>
</dbReference>
<organism evidence="13 14">
    <name type="scientific">Agrocybe chaxingu</name>
    <dbReference type="NCBI Taxonomy" id="84603"/>
    <lineage>
        <taxon>Eukaryota</taxon>
        <taxon>Fungi</taxon>
        <taxon>Dikarya</taxon>
        <taxon>Basidiomycota</taxon>
        <taxon>Agaricomycotina</taxon>
        <taxon>Agaricomycetes</taxon>
        <taxon>Agaricomycetidae</taxon>
        <taxon>Agaricales</taxon>
        <taxon>Agaricineae</taxon>
        <taxon>Strophariaceae</taxon>
        <taxon>Agrocybe</taxon>
    </lineage>
</organism>
<dbReference type="FunFam" id="1.10.1040.10:FF:000002">
    <property type="entry name" value="6-phosphogluconate dehydrogenase, decarboxylating"/>
    <property type="match status" value="1"/>
</dbReference>
<keyword evidence="14" id="KW-1185">Reference proteome</keyword>
<comment type="pathway">
    <text evidence="2 10">Carbohydrate degradation; pentose phosphate pathway; D-ribulose 5-phosphate from D-glucose 6-phosphate (oxidative stage): step 3/3.</text>
</comment>
<dbReference type="InterPro" id="IPR006113">
    <property type="entry name" value="6PGDH_Gnd/GntZ"/>
</dbReference>
<evidence type="ECO:0000256" key="2">
    <source>
        <dbReference type="ARBA" id="ARBA00004874"/>
    </source>
</evidence>
<dbReference type="SUPFAM" id="SSF52402">
    <property type="entry name" value="Adenine nucleotide alpha hydrolases-like"/>
    <property type="match status" value="1"/>
</dbReference>
<dbReference type="InterPro" id="IPR008927">
    <property type="entry name" value="6-PGluconate_DH-like_C_sf"/>
</dbReference>
<dbReference type="FunFam" id="1.20.5.320:FF:000002">
    <property type="entry name" value="6-phosphogluconate dehydrogenase, decarboxylating"/>
    <property type="match status" value="1"/>
</dbReference>
<gene>
    <name evidence="13" type="ORF">NLJ89_g4513</name>
</gene>
<dbReference type="PROSITE" id="PS51278">
    <property type="entry name" value="GATASE_TYPE_2"/>
    <property type="match status" value="1"/>
</dbReference>
<dbReference type="Gene3D" id="3.60.20.10">
    <property type="entry name" value="Glutamine Phosphoribosylpyrophosphate, subunit 1, domain 1"/>
    <property type="match status" value="1"/>
</dbReference>
<dbReference type="SUPFAM" id="SSF51735">
    <property type="entry name" value="NAD(P)-binding Rossmann-fold domains"/>
    <property type="match status" value="1"/>
</dbReference>
<dbReference type="InterPro" id="IPR006183">
    <property type="entry name" value="Pgluconate_DH"/>
</dbReference>
<comment type="subunit">
    <text evidence="4">Homodimer.</text>
</comment>